<dbReference type="OrthoDB" id="7820309at2759"/>
<reference evidence="2 3" key="1">
    <citation type="journal article" date="2007" name="Nature">
        <title>Evolution of genes and genomes on the Drosophila phylogeny.</title>
        <authorList>
            <consortium name="Drosophila 12 Genomes Consortium"/>
            <person name="Clark A.G."/>
            <person name="Eisen M.B."/>
            <person name="Smith D.R."/>
            <person name="Bergman C.M."/>
            <person name="Oliver B."/>
            <person name="Markow T.A."/>
            <person name="Kaufman T.C."/>
            <person name="Kellis M."/>
            <person name="Gelbart W."/>
            <person name="Iyer V.N."/>
            <person name="Pollard D.A."/>
            <person name="Sackton T.B."/>
            <person name="Larracuente A.M."/>
            <person name="Singh N.D."/>
            <person name="Abad J.P."/>
            <person name="Abt D.N."/>
            <person name="Adryan B."/>
            <person name="Aguade M."/>
            <person name="Akashi H."/>
            <person name="Anderson W.W."/>
            <person name="Aquadro C.F."/>
            <person name="Ardell D.H."/>
            <person name="Arguello R."/>
            <person name="Artieri C.G."/>
            <person name="Barbash D.A."/>
            <person name="Barker D."/>
            <person name="Barsanti P."/>
            <person name="Batterham P."/>
            <person name="Batzoglou S."/>
            <person name="Begun D."/>
            <person name="Bhutkar A."/>
            <person name="Blanco E."/>
            <person name="Bosak S.A."/>
            <person name="Bradley R.K."/>
            <person name="Brand A.D."/>
            <person name="Brent M.R."/>
            <person name="Brooks A.N."/>
            <person name="Brown R.H."/>
            <person name="Butlin R.K."/>
            <person name="Caggese C."/>
            <person name="Calvi B.R."/>
            <person name="Bernardo de Carvalho A."/>
            <person name="Caspi A."/>
            <person name="Castrezana S."/>
            <person name="Celniker S.E."/>
            <person name="Chang J.L."/>
            <person name="Chapple C."/>
            <person name="Chatterji S."/>
            <person name="Chinwalla A."/>
            <person name="Civetta A."/>
            <person name="Clifton S.W."/>
            <person name="Comeron J.M."/>
            <person name="Costello J.C."/>
            <person name="Coyne J.A."/>
            <person name="Daub J."/>
            <person name="David R.G."/>
            <person name="Delcher A.L."/>
            <person name="Delehaunty K."/>
            <person name="Do C.B."/>
            <person name="Ebling H."/>
            <person name="Edwards K."/>
            <person name="Eickbush T."/>
            <person name="Evans J.D."/>
            <person name="Filipski A."/>
            <person name="Findeiss S."/>
            <person name="Freyhult E."/>
            <person name="Fulton L."/>
            <person name="Fulton R."/>
            <person name="Garcia A.C."/>
            <person name="Gardiner A."/>
            <person name="Garfield D.A."/>
            <person name="Garvin B.E."/>
            <person name="Gibson G."/>
            <person name="Gilbert D."/>
            <person name="Gnerre S."/>
            <person name="Godfrey J."/>
            <person name="Good R."/>
            <person name="Gotea V."/>
            <person name="Gravely B."/>
            <person name="Greenberg A.J."/>
            <person name="Griffiths-Jones S."/>
            <person name="Gross S."/>
            <person name="Guigo R."/>
            <person name="Gustafson E.A."/>
            <person name="Haerty W."/>
            <person name="Hahn M.W."/>
            <person name="Halligan D.L."/>
            <person name="Halpern A.L."/>
            <person name="Halter G.M."/>
            <person name="Han M.V."/>
            <person name="Heger A."/>
            <person name="Hillier L."/>
            <person name="Hinrichs A.S."/>
            <person name="Holmes I."/>
            <person name="Hoskins R.A."/>
            <person name="Hubisz M.J."/>
            <person name="Hultmark D."/>
            <person name="Huntley M.A."/>
            <person name="Jaffe D.B."/>
            <person name="Jagadeeshan S."/>
            <person name="Jeck W.R."/>
            <person name="Johnson J."/>
            <person name="Jones C.D."/>
            <person name="Jordan W.C."/>
            <person name="Karpen G.H."/>
            <person name="Kataoka E."/>
            <person name="Keightley P.D."/>
            <person name="Kheradpour P."/>
            <person name="Kirkness E.F."/>
            <person name="Koerich L.B."/>
            <person name="Kristiansen K."/>
            <person name="Kudrna D."/>
            <person name="Kulathinal R.J."/>
            <person name="Kumar S."/>
            <person name="Kwok R."/>
            <person name="Lander E."/>
            <person name="Langley C.H."/>
            <person name="Lapoint R."/>
            <person name="Lazzaro B.P."/>
            <person name="Lee S.J."/>
            <person name="Levesque L."/>
            <person name="Li R."/>
            <person name="Lin C.F."/>
            <person name="Lin M.F."/>
            <person name="Lindblad-Toh K."/>
            <person name="Llopart A."/>
            <person name="Long M."/>
            <person name="Low L."/>
            <person name="Lozovsky E."/>
            <person name="Lu J."/>
            <person name="Luo M."/>
            <person name="Machado C.A."/>
            <person name="Makalowski W."/>
            <person name="Marzo M."/>
            <person name="Matsuda M."/>
            <person name="Matzkin L."/>
            <person name="McAllister B."/>
            <person name="McBride C.S."/>
            <person name="McKernan B."/>
            <person name="McKernan K."/>
            <person name="Mendez-Lago M."/>
            <person name="Minx P."/>
            <person name="Mollenhauer M.U."/>
            <person name="Montooth K."/>
            <person name="Mount S.M."/>
            <person name="Mu X."/>
            <person name="Myers E."/>
            <person name="Negre B."/>
            <person name="Newfeld S."/>
            <person name="Nielsen R."/>
            <person name="Noor M.A."/>
            <person name="O'Grady P."/>
            <person name="Pachter L."/>
            <person name="Papaceit M."/>
            <person name="Parisi M.J."/>
            <person name="Parisi M."/>
            <person name="Parts L."/>
            <person name="Pedersen J.S."/>
            <person name="Pesole G."/>
            <person name="Phillippy A.M."/>
            <person name="Ponting C.P."/>
            <person name="Pop M."/>
            <person name="Porcelli D."/>
            <person name="Powell J.R."/>
            <person name="Prohaska S."/>
            <person name="Pruitt K."/>
            <person name="Puig M."/>
            <person name="Quesneville H."/>
            <person name="Ram K.R."/>
            <person name="Rand D."/>
            <person name="Rasmussen M.D."/>
            <person name="Reed L.K."/>
            <person name="Reenan R."/>
            <person name="Reily A."/>
            <person name="Remington K.A."/>
            <person name="Rieger T.T."/>
            <person name="Ritchie M.G."/>
            <person name="Robin C."/>
            <person name="Rogers Y.H."/>
            <person name="Rohde C."/>
            <person name="Rozas J."/>
            <person name="Rubenfield M.J."/>
            <person name="Ruiz A."/>
            <person name="Russo S."/>
            <person name="Salzberg S.L."/>
            <person name="Sanchez-Gracia A."/>
            <person name="Saranga D.J."/>
            <person name="Sato H."/>
            <person name="Schaeffer S.W."/>
            <person name="Schatz M.C."/>
            <person name="Schlenke T."/>
            <person name="Schwartz R."/>
            <person name="Segarra C."/>
            <person name="Singh R.S."/>
            <person name="Sirot L."/>
            <person name="Sirota M."/>
            <person name="Sisneros N.B."/>
            <person name="Smith C.D."/>
            <person name="Smith T.F."/>
            <person name="Spieth J."/>
            <person name="Stage D.E."/>
            <person name="Stark A."/>
            <person name="Stephan W."/>
            <person name="Strausberg R.L."/>
            <person name="Strempel S."/>
            <person name="Sturgill D."/>
            <person name="Sutton G."/>
            <person name="Sutton G.G."/>
            <person name="Tao W."/>
            <person name="Teichmann S."/>
            <person name="Tobari Y.N."/>
            <person name="Tomimura Y."/>
            <person name="Tsolas J.M."/>
            <person name="Valente V.L."/>
            <person name="Venter E."/>
            <person name="Venter J.C."/>
            <person name="Vicario S."/>
            <person name="Vieira F.G."/>
            <person name="Vilella A.J."/>
            <person name="Villasante A."/>
            <person name="Walenz B."/>
            <person name="Wang J."/>
            <person name="Wasserman M."/>
            <person name="Watts T."/>
            <person name="Wilson D."/>
            <person name="Wilson R.K."/>
            <person name="Wing R.A."/>
            <person name="Wolfner M.F."/>
            <person name="Wong A."/>
            <person name="Wong G.K."/>
            <person name="Wu C.I."/>
            <person name="Wu G."/>
            <person name="Yamamoto D."/>
            <person name="Yang H.P."/>
            <person name="Yang S.P."/>
            <person name="Yorke J.A."/>
            <person name="Yoshida K."/>
            <person name="Zdobnov E."/>
            <person name="Zhang P."/>
            <person name="Zhang Y."/>
            <person name="Zimin A.V."/>
            <person name="Baldwin J."/>
            <person name="Abdouelleil A."/>
            <person name="Abdulkadir J."/>
            <person name="Abebe A."/>
            <person name="Abera B."/>
            <person name="Abreu J."/>
            <person name="Acer S.C."/>
            <person name="Aftuck L."/>
            <person name="Alexander A."/>
            <person name="An P."/>
            <person name="Anderson E."/>
            <person name="Anderson S."/>
            <person name="Arachi H."/>
            <person name="Azer M."/>
            <person name="Bachantsang P."/>
            <person name="Barry A."/>
            <person name="Bayul T."/>
            <person name="Berlin A."/>
            <person name="Bessette D."/>
            <person name="Bloom T."/>
            <person name="Blye J."/>
            <person name="Boguslavskiy L."/>
            <person name="Bonnet C."/>
            <person name="Boukhgalter B."/>
            <person name="Bourzgui I."/>
            <person name="Brown A."/>
            <person name="Cahill P."/>
            <person name="Channer S."/>
            <person name="Cheshatsang Y."/>
            <person name="Chuda L."/>
            <person name="Citroen M."/>
            <person name="Collymore A."/>
            <person name="Cooke P."/>
            <person name="Costello M."/>
            <person name="D'Aco K."/>
            <person name="Daza R."/>
            <person name="De Haan G."/>
            <person name="DeGray S."/>
            <person name="DeMaso C."/>
            <person name="Dhargay N."/>
            <person name="Dooley K."/>
            <person name="Dooley E."/>
            <person name="Doricent M."/>
            <person name="Dorje P."/>
            <person name="Dorjee K."/>
            <person name="Dupes A."/>
            <person name="Elong R."/>
            <person name="Falk J."/>
            <person name="Farina A."/>
            <person name="Faro S."/>
            <person name="Ferguson D."/>
            <person name="Fisher S."/>
            <person name="Foley C.D."/>
            <person name="Franke A."/>
            <person name="Friedrich D."/>
            <person name="Gadbois L."/>
            <person name="Gearin G."/>
            <person name="Gearin C.R."/>
            <person name="Giannoukos G."/>
            <person name="Goode T."/>
            <person name="Graham J."/>
            <person name="Grandbois E."/>
            <person name="Grewal S."/>
            <person name="Gyaltsen K."/>
            <person name="Hafez N."/>
            <person name="Hagos B."/>
            <person name="Hall J."/>
            <person name="Henson C."/>
            <person name="Hollinger A."/>
            <person name="Honan T."/>
            <person name="Huard M.D."/>
            <person name="Hughes L."/>
            <person name="Hurhula B."/>
            <person name="Husby M.E."/>
            <person name="Kamat A."/>
            <person name="Kanga B."/>
            <person name="Kashin S."/>
            <person name="Khazanovich D."/>
            <person name="Kisner P."/>
            <person name="Lance K."/>
            <person name="Lara M."/>
            <person name="Lee W."/>
            <person name="Lennon N."/>
            <person name="Letendre F."/>
            <person name="LeVine R."/>
            <person name="Lipovsky A."/>
            <person name="Liu X."/>
            <person name="Liu J."/>
            <person name="Liu S."/>
            <person name="Lokyitsang T."/>
            <person name="Lokyitsang Y."/>
            <person name="Lubonja R."/>
            <person name="Lui A."/>
            <person name="MacDonald P."/>
            <person name="Magnisalis V."/>
            <person name="Maru K."/>
            <person name="Matthews C."/>
            <person name="McCusker W."/>
            <person name="McDonough S."/>
            <person name="Mehta T."/>
            <person name="Meldrim J."/>
            <person name="Meneus L."/>
            <person name="Mihai O."/>
            <person name="Mihalev A."/>
            <person name="Mihova T."/>
            <person name="Mittelman R."/>
            <person name="Mlenga V."/>
            <person name="Montmayeur A."/>
            <person name="Mulrain L."/>
            <person name="Navidi A."/>
            <person name="Naylor J."/>
            <person name="Negash T."/>
            <person name="Nguyen T."/>
            <person name="Nguyen N."/>
            <person name="Nicol R."/>
            <person name="Norbu C."/>
            <person name="Norbu N."/>
            <person name="Novod N."/>
            <person name="O'Neill B."/>
            <person name="Osman S."/>
            <person name="Markiewicz E."/>
            <person name="Oyono O.L."/>
            <person name="Patti C."/>
            <person name="Phunkhang P."/>
            <person name="Pierre F."/>
            <person name="Priest M."/>
            <person name="Raghuraman S."/>
            <person name="Rege F."/>
            <person name="Reyes R."/>
            <person name="Rise C."/>
            <person name="Rogov P."/>
            <person name="Ross K."/>
            <person name="Ryan E."/>
            <person name="Settipalli S."/>
            <person name="Shea T."/>
            <person name="Sherpa N."/>
            <person name="Shi L."/>
            <person name="Shih D."/>
            <person name="Sparrow T."/>
            <person name="Spaulding J."/>
            <person name="Stalker J."/>
            <person name="Stange-Thomann N."/>
            <person name="Stavropoulos S."/>
            <person name="Stone C."/>
            <person name="Strader C."/>
            <person name="Tesfaye S."/>
            <person name="Thomson T."/>
            <person name="Thoulutsang Y."/>
            <person name="Thoulutsang D."/>
            <person name="Topham K."/>
            <person name="Topping I."/>
            <person name="Tsamla T."/>
            <person name="Vassiliev H."/>
            <person name="Vo A."/>
            <person name="Wangchuk T."/>
            <person name="Wangdi T."/>
            <person name="Weiand M."/>
            <person name="Wilkinson J."/>
            <person name="Wilson A."/>
            <person name="Yadav S."/>
            <person name="Young G."/>
            <person name="Yu Q."/>
            <person name="Zembek L."/>
            <person name="Zhong D."/>
            <person name="Zimmer A."/>
            <person name="Zwirko Z."/>
            <person name="Jaffe D.B."/>
            <person name="Alvarez P."/>
            <person name="Brockman W."/>
            <person name="Butler J."/>
            <person name="Chin C."/>
            <person name="Gnerre S."/>
            <person name="Grabherr M."/>
            <person name="Kleber M."/>
            <person name="Mauceli E."/>
            <person name="MacCallum I."/>
        </authorList>
    </citation>
    <scope>NUCLEOTIDE SEQUENCE [LARGE SCALE GENOMIC DNA]</scope>
    <source>
        <strain evidence="2 3">TSC#14021-0224.01</strain>
    </source>
</reference>
<dbReference type="KEGG" id="der:6547524"/>
<proteinExistence type="predicted"/>
<dbReference type="InterPro" id="IPR036728">
    <property type="entry name" value="PBP_GOBP_sf"/>
</dbReference>
<evidence type="ECO:0000313" key="2">
    <source>
        <dbReference type="EMBL" id="EDV55308.1"/>
    </source>
</evidence>
<dbReference type="OMA" id="CAFKSGH"/>
<dbReference type="SUPFAM" id="SSF47565">
    <property type="entry name" value="Insect pheromone/odorant-binding proteins"/>
    <property type="match status" value="1"/>
</dbReference>
<dbReference type="EMBL" id="CH954179">
    <property type="protein sequence ID" value="EDV55308.1"/>
    <property type="molecule type" value="Genomic_DNA"/>
</dbReference>
<dbReference type="HOGENOM" id="CLU_1588250_0_0_1"/>
<sequence>MFITRLAIFVLLIVSISQAKESQPFDFFKGTYNDFTDCLRTNNITIAEYEKFDDTSNLDNVLKENVELKYKCNIKCQLEREPTKWLNARGEVDLKAMKATSKAAASISKCMEKAPNESCAYVYKLVICAFKAGHPSSVIKFESYEHITEETAGLAANQQDYLDDYDTLDV</sequence>
<evidence type="ECO:0000256" key="1">
    <source>
        <dbReference type="SAM" id="SignalP"/>
    </source>
</evidence>
<feature type="chain" id="PRO_5002795008" evidence="1">
    <location>
        <begin position="20"/>
        <end position="170"/>
    </location>
</feature>
<feature type="signal peptide" evidence="1">
    <location>
        <begin position="1"/>
        <end position="19"/>
    </location>
</feature>
<dbReference type="AlphaFoldDB" id="B3NJK1"/>
<accession>B3NJK1</accession>
<dbReference type="Proteomes" id="UP000008711">
    <property type="component" value="Unassembled WGS sequence"/>
</dbReference>
<dbReference type="PhylomeDB" id="B3NJK1"/>
<dbReference type="GO" id="GO:0005549">
    <property type="term" value="F:odorant binding"/>
    <property type="evidence" value="ECO:0007669"/>
    <property type="project" value="InterPro"/>
</dbReference>
<keyword evidence="1" id="KW-0732">Signal</keyword>
<name>B3NJK1_DROER</name>
<protein>
    <submittedName>
        <fullName evidence="2">Odorant-binding protein 57a</fullName>
    </submittedName>
</protein>
<evidence type="ECO:0000313" key="3">
    <source>
        <dbReference type="Proteomes" id="UP000008711"/>
    </source>
</evidence>
<organism evidence="2 3">
    <name type="scientific">Drosophila erecta</name>
    <name type="common">Fruit fly</name>
    <dbReference type="NCBI Taxonomy" id="7220"/>
    <lineage>
        <taxon>Eukaryota</taxon>
        <taxon>Metazoa</taxon>
        <taxon>Ecdysozoa</taxon>
        <taxon>Arthropoda</taxon>
        <taxon>Hexapoda</taxon>
        <taxon>Insecta</taxon>
        <taxon>Pterygota</taxon>
        <taxon>Neoptera</taxon>
        <taxon>Endopterygota</taxon>
        <taxon>Diptera</taxon>
        <taxon>Brachycera</taxon>
        <taxon>Muscomorpha</taxon>
        <taxon>Ephydroidea</taxon>
        <taxon>Drosophilidae</taxon>
        <taxon>Drosophila</taxon>
        <taxon>Sophophora</taxon>
    </lineage>
</organism>
<dbReference type="Gene3D" id="1.10.238.20">
    <property type="entry name" value="Pheromone/general odorant binding protein domain"/>
    <property type="match status" value="1"/>
</dbReference>
<reference evidence="2 3" key="2">
    <citation type="journal article" date="2008" name="Bioinformatics">
        <title>Assembly reconciliation.</title>
        <authorList>
            <person name="Zimin A.V."/>
            <person name="Smith D.R."/>
            <person name="Sutton G."/>
            <person name="Yorke J.A."/>
        </authorList>
    </citation>
    <scope>NUCLEOTIDE SEQUENCE [LARGE SCALE GENOMIC DNA]</scope>
    <source>
        <strain evidence="2 3">TSC#14021-0224.01</strain>
    </source>
</reference>
<keyword evidence="3" id="KW-1185">Reference proteome</keyword>
<gene>
    <name evidence="2" type="primary">Dere\Obp57a</name>
    <name evidence="2" type="synonym">Dere\GG22036</name>
    <name evidence="2" type="synonym">dere_GLEANR_6797</name>
    <name evidence="2" type="synonym">DereObp57a</name>
    <name evidence="2" type="synonym">GG22036</name>
    <name evidence="2" type="synonym">Obp57a</name>
    <name evidence="2" type="ORF">Dere_GG22036</name>
</gene>